<evidence type="ECO:0000313" key="2">
    <source>
        <dbReference type="Proteomes" id="UP000016600"/>
    </source>
</evidence>
<evidence type="ECO:0000313" key="1">
    <source>
        <dbReference type="EMBL" id="ERK02851.1"/>
    </source>
</evidence>
<gene>
    <name evidence="1" type="ORF">HMPREF1218_2101</name>
</gene>
<sequence>MFSNGEGLVDLRQKLDALDRQPGQHIKNLLIVCERGFFTPTDLQKGIMHVMPPEVSGKSEMSYQVTFLQGFFNPKFLGPYLRYYFTHKYDRSMLGVMNSRGRVRTRYTNDDTLLAENEIREKGERYWDAYAKYRCAPGDTTVNIGHPVIHKVQIANLKAIRDVCRRHHTNVKIIIGPTQGAVAMNPVDNAVLCHIFGHENVIDYSGRAGLKFRDYHNFYDDIHYRVAVGRAILHNLYSRK</sequence>
<accession>U2LEW9</accession>
<reference evidence="1 2" key="1">
    <citation type="submission" date="2013-08" db="EMBL/GenBank/DDBJ databases">
        <authorList>
            <person name="Durkin A.S."/>
            <person name="Haft D.R."/>
            <person name="McCorrison J."/>
            <person name="Torralba M."/>
            <person name="Gillis M."/>
            <person name="Haft D.H."/>
            <person name="Methe B."/>
            <person name="Sutton G."/>
            <person name="Nelson K.E."/>
        </authorList>
    </citation>
    <scope>NUCLEOTIDE SEQUENCE [LARGE SCALE GENOMIC DNA]</scope>
    <source>
        <strain evidence="1 2">F0068</strain>
    </source>
</reference>
<organism evidence="1 2">
    <name type="scientific">Hoylesella pleuritidis F0068</name>
    <dbReference type="NCBI Taxonomy" id="1081904"/>
    <lineage>
        <taxon>Bacteria</taxon>
        <taxon>Pseudomonadati</taxon>
        <taxon>Bacteroidota</taxon>
        <taxon>Bacteroidia</taxon>
        <taxon>Bacteroidales</taxon>
        <taxon>Prevotellaceae</taxon>
        <taxon>Hoylesella</taxon>
    </lineage>
</organism>
<comment type="caution">
    <text evidence="1">The sequence shown here is derived from an EMBL/GenBank/DDBJ whole genome shotgun (WGS) entry which is preliminary data.</text>
</comment>
<protein>
    <submittedName>
        <fullName evidence="1">Uncharacterized protein</fullName>
    </submittedName>
</protein>
<proteinExistence type="predicted"/>
<dbReference type="AlphaFoldDB" id="U2LEW9"/>
<dbReference type="PATRIC" id="fig|1081904.3.peg.980"/>
<keyword evidence="2" id="KW-1185">Reference proteome</keyword>
<name>U2LEW9_9BACT</name>
<dbReference type="EMBL" id="AWET01000020">
    <property type="protein sequence ID" value="ERK02851.1"/>
    <property type="molecule type" value="Genomic_DNA"/>
</dbReference>
<dbReference type="Proteomes" id="UP000016600">
    <property type="component" value="Unassembled WGS sequence"/>
</dbReference>